<feature type="region of interest" description="Disordered" evidence="1">
    <location>
        <begin position="360"/>
        <end position="389"/>
    </location>
</feature>
<evidence type="ECO:0000313" key="2">
    <source>
        <dbReference type="EMBL" id="KAK3168881.1"/>
    </source>
</evidence>
<comment type="caution">
    <text evidence="2">The sequence shown here is derived from an EMBL/GenBank/DDBJ whole genome shotgun (WGS) entry which is preliminary data.</text>
</comment>
<dbReference type="AlphaFoldDB" id="A0AAE0DGL0"/>
<sequence length="420" mass="47705">MDDSCRQDFPLLALSDWESHGYLESNDSITHSPLTGAVHPIFGYNRDRPLPGSTSTRRWLTLTQQDYEYLTPPLRLATQMIWSPASIRLLYSILYSPRSPTLIRYKDLAVPEISLQATPVSAIITIARALNRLAESISFAFGDLSGHGGSLGSTGPDFLAYPLGISVQEDNQLTGCASFVAISVYYLNDFRRLYEQPDRNENQLLSLNFQLAVTLCHEIAHAMHLAVDLDFLNRRNAAYPDQRASILFTEPFVEDQRVAELGLCWENEVFGGVIMSSRESLNSPLFVYEWPSFLARNAEMNPERTLPARLSTTYLISLYYIRNIQSQEYWDAVRGRAPSHHTLRIRKFVGLRREYQGNNFDRNWDPGTSSEGTWPTESEDSSRVLRNDGDEDEIAALANERPRETLERLFDQHSCVGLNP</sequence>
<evidence type="ECO:0000256" key="1">
    <source>
        <dbReference type="SAM" id="MobiDB-lite"/>
    </source>
</evidence>
<proteinExistence type="predicted"/>
<evidence type="ECO:0000313" key="3">
    <source>
        <dbReference type="Proteomes" id="UP001276659"/>
    </source>
</evidence>
<feature type="compositionally biased region" description="Polar residues" evidence="1">
    <location>
        <begin position="360"/>
        <end position="376"/>
    </location>
</feature>
<dbReference type="EMBL" id="JASNWA010000010">
    <property type="protein sequence ID" value="KAK3168881.1"/>
    <property type="molecule type" value="Genomic_DNA"/>
</dbReference>
<accession>A0AAE0DGL0</accession>
<name>A0AAE0DGL0_9LECA</name>
<dbReference type="Proteomes" id="UP001276659">
    <property type="component" value="Unassembled WGS sequence"/>
</dbReference>
<organism evidence="2 3">
    <name type="scientific">Lepraria neglecta</name>
    <dbReference type="NCBI Taxonomy" id="209136"/>
    <lineage>
        <taxon>Eukaryota</taxon>
        <taxon>Fungi</taxon>
        <taxon>Dikarya</taxon>
        <taxon>Ascomycota</taxon>
        <taxon>Pezizomycotina</taxon>
        <taxon>Lecanoromycetes</taxon>
        <taxon>OSLEUM clade</taxon>
        <taxon>Lecanoromycetidae</taxon>
        <taxon>Lecanorales</taxon>
        <taxon>Lecanorineae</taxon>
        <taxon>Stereocaulaceae</taxon>
        <taxon>Lepraria</taxon>
    </lineage>
</organism>
<reference evidence="2" key="1">
    <citation type="submission" date="2022-11" db="EMBL/GenBank/DDBJ databases">
        <title>Chromosomal genome sequence assembly and mating type (MAT) locus characterization of the leprose asexual lichenized fungus Lepraria neglecta (Nyl.) Erichsen.</title>
        <authorList>
            <person name="Allen J.L."/>
            <person name="Pfeffer B."/>
        </authorList>
    </citation>
    <scope>NUCLEOTIDE SEQUENCE</scope>
    <source>
        <strain evidence="2">Allen 5258</strain>
    </source>
</reference>
<keyword evidence="3" id="KW-1185">Reference proteome</keyword>
<protein>
    <submittedName>
        <fullName evidence="2">Uncharacterized protein</fullName>
    </submittedName>
</protein>
<gene>
    <name evidence="2" type="ORF">OEA41_005329</name>
</gene>